<dbReference type="Proteomes" id="UP001156691">
    <property type="component" value="Unassembled WGS sequence"/>
</dbReference>
<keyword evidence="3" id="KW-1185">Reference proteome</keyword>
<gene>
    <name evidence="2" type="ORF">GCM10010862_13390</name>
</gene>
<dbReference type="InterPro" id="IPR002931">
    <property type="entry name" value="Transglutaminase-like"/>
</dbReference>
<dbReference type="SUPFAM" id="SSF54001">
    <property type="entry name" value="Cysteine proteinases"/>
    <property type="match status" value="2"/>
</dbReference>
<comment type="caution">
    <text evidence="2">The sequence shown here is derived from an EMBL/GenBank/DDBJ whole genome shotgun (WGS) entry which is preliminary data.</text>
</comment>
<evidence type="ECO:0000259" key="1">
    <source>
        <dbReference type="SMART" id="SM00460"/>
    </source>
</evidence>
<proteinExistence type="predicted"/>
<dbReference type="EMBL" id="BSNS01000007">
    <property type="protein sequence ID" value="GLQ54080.1"/>
    <property type="molecule type" value="Genomic_DNA"/>
</dbReference>
<dbReference type="SMART" id="SM00460">
    <property type="entry name" value="TGc"/>
    <property type="match status" value="1"/>
</dbReference>
<feature type="domain" description="Transglutaminase-like" evidence="1">
    <location>
        <begin position="89"/>
        <end position="151"/>
    </location>
</feature>
<sequence length="300" mass="33043">MNVASFYTAQSTWTDPGRYAPLFDALPDDIAVLCAVVRNITLHYRAGPRVGFDIPKERLAEIDTRFCELMLERIIALDARPLAEPRAPTQRVIGCCRDASLLLCSMLRHKGVPARIRYGFAPYLSTNRFNGDHAVVEYWNGTRWLLADAEQAGPEIAFGGTAFSPLDIQRGPYLTAGMAWHLVRSGQAKEADFGVSPELHGLPEIRVALLVDIAMLNRCETLLWDVWGIGEIEHQNSADDLALLDRAASLSADTDVEAGFAGIKEIFLDERMRVPQTVTSLSPAQGPRQVMHAVLDSNAA</sequence>
<evidence type="ECO:0000313" key="3">
    <source>
        <dbReference type="Proteomes" id="UP001156691"/>
    </source>
</evidence>
<name>A0ABQ5W1Z3_9HYPH</name>
<dbReference type="Gene3D" id="3.10.620.30">
    <property type="match status" value="1"/>
</dbReference>
<evidence type="ECO:0000313" key="2">
    <source>
        <dbReference type="EMBL" id="GLQ54080.1"/>
    </source>
</evidence>
<organism evidence="2 3">
    <name type="scientific">Devosia nitrariae</name>
    <dbReference type="NCBI Taxonomy" id="2071872"/>
    <lineage>
        <taxon>Bacteria</taxon>
        <taxon>Pseudomonadati</taxon>
        <taxon>Pseudomonadota</taxon>
        <taxon>Alphaproteobacteria</taxon>
        <taxon>Hyphomicrobiales</taxon>
        <taxon>Devosiaceae</taxon>
        <taxon>Devosia</taxon>
    </lineage>
</organism>
<reference evidence="3" key="1">
    <citation type="journal article" date="2019" name="Int. J. Syst. Evol. Microbiol.">
        <title>The Global Catalogue of Microorganisms (GCM) 10K type strain sequencing project: providing services to taxonomists for standard genome sequencing and annotation.</title>
        <authorList>
            <consortium name="The Broad Institute Genomics Platform"/>
            <consortium name="The Broad Institute Genome Sequencing Center for Infectious Disease"/>
            <person name="Wu L."/>
            <person name="Ma J."/>
        </authorList>
    </citation>
    <scope>NUCLEOTIDE SEQUENCE [LARGE SCALE GENOMIC DNA]</scope>
    <source>
        <strain evidence="3">NBRC 112416</strain>
    </source>
</reference>
<dbReference type="Pfam" id="PF01841">
    <property type="entry name" value="Transglut_core"/>
    <property type="match status" value="1"/>
</dbReference>
<dbReference type="InterPro" id="IPR038765">
    <property type="entry name" value="Papain-like_cys_pep_sf"/>
</dbReference>
<dbReference type="RefSeq" id="WP_284339521.1">
    <property type="nucleotide sequence ID" value="NZ_BSNS01000007.1"/>
</dbReference>
<protein>
    <recommendedName>
        <fullName evidence="1">Transglutaminase-like domain-containing protein</fullName>
    </recommendedName>
</protein>
<accession>A0ABQ5W1Z3</accession>